<reference evidence="10 11" key="1">
    <citation type="journal article" date="2013" name="BMC Genomics">
        <title>The genome and transcriptome of the pine saprophyte Ophiostoma piceae, and a comparison with the bark beetle-associated pine pathogen Grosmannia clavigera.</title>
        <authorList>
            <person name="Haridas S."/>
            <person name="Wang Y."/>
            <person name="Lim L."/>
            <person name="Massoumi Alamouti S."/>
            <person name="Jackman S."/>
            <person name="Docking R."/>
            <person name="Robertson G."/>
            <person name="Birol I."/>
            <person name="Bohlmann J."/>
            <person name="Breuil C."/>
        </authorList>
    </citation>
    <scope>NUCLEOTIDE SEQUENCE [LARGE SCALE GENOMIC DNA]</scope>
    <source>
        <strain evidence="10 11">UAMH 11346</strain>
    </source>
</reference>
<dbReference type="GO" id="GO:0045944">
    <property type="term" value="P:positive regulation of transcription by RNA polymerase II"/>
    <property type="evidence" value="ECO:0007669"/>
    <property type="project" value="UniProtKB-ARBA"/>
</dbReference>
<dbReference type="HOGENOM" id="CLU_008378_1_0_1"/>
<evidence type="ECO:0000256" key="4">
    <source>
        <dbReference type="ARBA" id="ARBA00023159"/>
    </source>
</evidence>
<comment type="similarity">
    <text evidence="2 7">Belongs to the Mediator complex subunit 1 family.</text>
</comment>
<name>S3CAT7_OPHP1</name>
<feature type="compositionally biased region" description="Low complexity" evidence="8">
    <location>
        <begin position="17"/>
        <end position="31"/>
    </location>
</feature>
<protein>
    <recommendedName>
        <fullName evidence="7">Mediator of RNA polymerase II transcription subunit 1</fullName>
    </recommendedName>
    <alternativeName>
        <fullName evidence="7">Mediator complex subunit 1</fullName>
    </alternativeName>
</protein>
<dbReference type="PANTHER" id="PTHR35041:SF4">
    <property type="entry name" value="MEDIATOR OF RNA POLYMERASE II TRANSCRIPTION SUBUNIT 1"/>
    <property type="match status" value="1"/>
</dbReference>
<sequence length="751" mass="81682">MATPTAMKHAASQQGRTPAAATPPVSTPFSSQAHAVFSPLAPRSSPQNVKKSPANSATLMGHSASNSGYPGGPGTGPGSTAAINYDSPAAAAMGAMGLDLGFDNVSVSGIHQPVTGRNNDDERGRRLRIVLDLLKASKGRVSEAGLERLAKSLGLECLWEEAMDKNSKARTLIIAGSALALDIIVENNIVESVSVTFPESRSIVLRHIERANNILLHDLQLRPDESPLNKSIDRFAANLEMLARLDKLSVDPGLNLYEAVAGVYETLYRLYEWDLQRLRSDPANSGKPDDVLAVTVQCARHGRPTMHEHSNLGLGIDYWKQMHLVRTAQPSADEEDKVYGKDDNADDKTWSILVGCMPIGDSLVYQPVRLSDKWLSDAIEKPNGGLLSNNGISEPELDWLEPENTILASNPSEGDKPGEALTTLAGAKLPDVRFNAVLSPPVIIPLPVSQNINNFLGSVMAAESYVTFDSLCFPVPAGTPHDPSEPRTIQCDKDVYYPTAPNEHGDGNADDTEATKRHRRTLFIFKPVYGHVLRELPFSHPSQLVQILSTLRQYAFLSTLLKNGFDAKPVESGSQQVPTAKTNKTESSAALKTAAASPRHSGKFKTGVLSTVEDEFEHYMSDDSADGSTANDQKQLQKKKGLHRSPGDADTMADRMNIDVVLTVDPVPRIQVMFPFHARTANVLLEIRQNAQVHVVSQNVLAEDEGNGANYEGMEGQKGKGRRLCPQDLGRMLEVCEDIGLWCEWIRSRCT</sequence>
<dbReference type="Pfam" id="PF10744">
    <property type="entry name" value="Med1"/>
    <property type="match status" value="1"/>
</dbReference>
<evidence type="ECO:0000256" key="2">
    <source>
        <dbReference type="ARBA" id="ARBA00006210"/>
    </source>
</evidence>
<comment type="subcellular location">
    <subcellularLocation>
        <location evidence="1 7">Nucleus</location>
    </subcellularLocation>
</comment>
<dbReference type="Proteomes" id="UP000016923">
    <property type="component" value="Unassembled WGS sequence"/>
</dbReference>
<comment type="function">
    <text evidence="7">Component of the Mediator complex, a coactivator involved in the regulated transcription of nearly all RNA polymerase II-dependent genes. Mediator functions as a bridge to convey information from gene-specific regulatory proteins to the basal RNA polymerase II transcription machinery. Mediator is recruited to promoters by direct interactions with regulatory proteins and serves as a scaffold for the assembly of a functional preinitiation complex with RNA polymerase II and the general transcription factors.</text>
</comment>
<dbReference type="STRING" id="1262450.S3CAT7"/>
<keyword evidence="3 7" id="KW-0805">Transcription regulation</keyword>
<proteinExistence type="inferred from homology"/>
<accession>S3CAT7</accession>
<evidence type="ECO:0000256" key="3">
    <source>
        <dbReference type="ARBA" id="ARBA00023015"/>
    </source>
</evidence>
<evidence type="ECO:0000313" key="10">
    <source>
        <dbReference type="EMBL" id="EPE10634.1"/>
    </source>
</evidence>
<dbReference type="PANTHER" id="PTHR35041">
    <property type="entry name" value="MEDIATOR OF RNA POLYMERASE II TRANSCRIPTION SUBUNIT 1"/>
    <property type="match status" value="1"/>
</dbReference>
<evidence type="ECO:0000256" key="8">
    <source>
        <dbReference type="SAM" id="MobiDB-lite"/>
    </source>
</evidence>
<feature type="region of interest" description="Disordered" evidence="8">
    <location>
        <begin position="1"/>
        <end position="75"/>
    </location>
</feature>
<dbReference type="GO" id="GO:0003712">
    <property type="term" value="F:transcription coregulator activity"/>
    <property type="evidence" value="ECO:0007669"/>
    <property type="project" value="InterPro"/>
</dbReference>
<dbReference type="VEuPathDB" id="FungiDB:F503_05729"/>
<dbReference type="eggNOG" id="ENOG502RYK5">
    <property type="taxonomic scope" value="Eukaryota"/>
</dbReference>
<keyword evidence="4 7" id="KW-0010">Activator</keyword>
<feature type="compositionally biased region" description="Polar residues" evidence="8">
    <location>
        <begin position="44"/>
        <end position="67"/>
    </location>
</feature>
<evidence type="ECO:0000256" key="7">
    <source>
        <dbReference type="RuleBase" id="RU364059"/>
    </source>
</evidence>
<dbReference type="InterPro" id="IPR019680">
    <property type="entry name" value="Mediator_Med1"/>
</dbReference>
<keyword evidence="11" id="KW-1185">Reference proteome</keyword>
<evidence type="ECO:0000259" key="9">
    <source>
        <dbReference type="Pfam" id="PF10744"/>
    </source>
</evidence>
<gene>
    <name evidence="10" type="ORF">F503_05729</name>
</gene>
<organism evidence="10 11">
    <name type="scientific">Ophiostoma piceae (strain UAMH 11346)</name>
    <name type="common">Sap stain fungus</name>
    <dbReference type="NCBI Taxonomy" id="1262450"/>
    <lineage>
        <taxon>Eukaryota</taxon>
        <taxon>Fungi</taxon>
        <taxon>Dikarya</taxon>
        <taxon>Ascomycota</taxon>
        <taxon>Pezizomycotina</taxon>
        <taxon>Sordariomycetes</taxon>
        <taxon>Sordariomycetidae</taxon>
        <taxon>Ophiostomatales</taxon>
        <taxon>Ophiostomataceae</taxon>
        <taxon>Ophiostoma</taxon>
    </lineage>
</organism>
<keyword evidence="6 7" id="KW-0539">Nucleus</keyword>
<evidence type="ECO:0000256" key="1">
    <source>
        <dbReference type="ARBA" id="ARBA00004123"/>
    </source>
</evidence>
<dbReference type="OrthoDB" id="5310959at2759"/>
<dbReference type="AlphaFoldDB" id="S3CAT7"/>
<evidence type="ECO:0000313" key="11">
    <source>
        <dbReference type="Proteomes" id="UP000016923"/>
    </source>
</evidence>
<feature type="compositionally biased region" description="Polar residues" evidence="8">
    <location>
        <begin position="572"/>
        <end position="590"/>
    </location>
</feature>
<evidence type="ECO:0000256" key="5">
    <source>
        <dbReference type="ARBA" id="ARBA00023163"/>
    </source>
</evidence>
<dbReference type="GO" id="GO:0016592">
    <property type="term" value="C:mediator complex"/>
    <property type="evidence" value="ECO:0007669"/>
    <property type="project" value="InterPro"/>
</dbReference>
<dbReference type="OMA" id="KWAEWIR"/>
<feature type="domain" description="Mediator complex subunit Med1" evidence="9">
    <location>
        <begin position="130"/>
        <end position="565"/>
    </location>
</feature>
<feature type="region of interest" description="Disordered" evidence="8">
    <location>
        <begin position="569"/>
        <end position="598"/>
    </location>
</feature>
<evidence type="ECO:0000256" key="6">
    <source>
        <dbReference type="ARBA" id="ARBA00023242"/>
    </source>
</evidence>
<keyword evidence="5 7" id="KW-0804">Transcription</keyword>
<feature type="region of interest" description="Disordered" evidence="8">
    <location>
        <begin position="621"/>
        <end position="651"/>
    </location>
</feature>
<dbReference type="EMBL" id="KE148146">
    <property type="protein sequence ID" value="EPE10634.1"/>
    <property type="molecule type" value="Genomic_DNA"/>
</dbReference>